<keyword evidence="1" id="KW-0812">Transmembrane</keyword>
<organism evidence="2 3">
    <name type="scientific">Faecalispora sporosphaeroides</name>
    <dbReference type="NCBI Taxonomy" id="1549"/>
    <lineage>
        <taxon>Bacteria</taxon>
        <taxon>Bacillati</taxon>
        <taxon>Bacillota</taxon>
        <taxon>Clostridia</taxon>
        <taxon>Eubacteriales</taxon>
        <taxon>Oscillospiraceae</taxon>
        <taxon>Faecalispora</taxon>
    </lineage>
</organism>
<evidence type="ECO:0000256" key="1">
    <source>
        <dbReference type="SAM" id="Phobius"/>
    </source>
</evidence>
<evidence type="ECO:0000313" key="3">
    <source>
        <dbReference type="Proteomes" id="UP000754750"/>
    </source>
</evidence>
<dbReference type="InterPro" id="IPR027890">
    <property type="entry name" value="DUF4491"/>
</dbReference>
<name>A0A928KTW6_9FIRM</name>
<comment type="caution">
    <text evidence="2">The sequence shown here is derived from an EMBL/GenBank/DDBJ whole genome shotgun (WGS) entry which is preliminary data.</text>
</comment>
<proteinExistence type="predicted"/>
<gene>
    <name evidence="2" type="ORF">E7512_10105</name>
</gene>
<keyword evidence="1" id="KW-1133">Transmembrane helix</keyword>
<dbReference type="AlphaFoldDB" id="A0A928KTW6"/>
<reference evidence="2" key="1">
    <citation type="submission" date="2019-04" db="EMBL/GenBank/DDBJ databases">
        <title>Evolution of Biomass-Degrading Anaerobic Consortia Revealed by Metagenomics.</title>
        <authorList>
            <person name="Peng X."/>
        </authorList>
    </citation>
    <scope>NUCLEOTIDE SEQUENCE</scope>
    <source>
        <strain evidence="2">SIG551</strain>
    </source>
</reference>
<dbReference type="Proteomes" id="UP000754750">
    <property type="component" value="Unassembled WGS sequence"/>
</dbReference>
<keyword evidence="1" id="KW-0472">Membrane</keyword>
<accession>A0A928KTW6</accession>
<evidence type="ECO:0000313" key="2">
    <source>
        <dbReference type="EMBL" id="MBE6833913.1"/>
    </source>
</evidence>
<feature type="transmembrane region" description="Helical" evidence="1">
    <location>
        <begin position="32"/>
        <end position="50"/>
    </location>
</feature>
<sequence>MQGILVGFCSFLLIGLFHPIVRKAEYYFTKRVFPVFLLAGVLCLAGAYFASNQSVSSILGVAGFCCFWSVKELFEQEKRVEKGWAARNPKRGKK</sequence>
<protein>
    <submittedName>
        <fullName evidence="2">DUF4491 family protein</fullName>
    </submittedName>
</protein>
<dbReference type="EMBL" id="SVNY01000005">
    <property type="protein sequence ID" value="MBE6833913.1"/>
    <property type="molecule type" value="Genomic_DNA"/>
</dbReference>
<dbReference type="RefSeq" id="WP_020074406.1">
    <property type="nucleotide sequence ID" value="NZ_JBKWRC010000004.1"/>
</dbReference>
<dbReference type="Pfam" id="PF14898">
    <property type="entry name" value="DUF4491"/>
    <property type="match status" value="1"/>
</dbReference>